<dbReference type="EMBL" id="DS027045">
    <property type="protein sequence ID" value="EAW14405.1"/>
    <property type="molecule type" value="Genomic_DNA"/>
</dbReference>
<accession>A1C7N4</accession>
<dbReference type="eggNOG" id="ENOG502SZXU">
    <property type="taxonomic scope" value="Eukaryota"/>
</dbReference>
<dbReference type="InterPro" id="IPR056867">
    <property type="entry name" value="LRR_15"/>
</dbReference>
<proteinExistence type="predicted"/>
<dbReference type="GeneID" id="4707751"/>
<evidence type="ECO:0000256" key="1">
    <source>
        <dbReference type="SAM" id="MobiDB-lite"/>
    </source>
</evidence>
<evidence type="ECO:0000259" key="2">
    <source>
        <dbReference type="Pfam" id="PF24969"/>
    </source>
</evidence>
<evidence type="ECO:0000313" key="4">
    <source>
        <dbReference type="Proteomes" id="UP000006701"/>
    </source>
</evidence>
<dbReference type="VEuPathDB" id="FungiDB:ACLA_074420"/>
<reference evidence="3 4" key="1">
    <citation type="journal article" date="2008" name="PLoS Genet.">
        <title>Genomic islands in the pathogenic filamentous fungus Aspergillus fumigatus.</title>
        <authorList>
            <person name="Fedorova N.D."/>
            <person name="Khaldi N."/>
            <person name="Joardar V.S."/>
            <person name="Maiti R."/>
            <person name="Amedeo P."/>
            <person name="Anderson M.J."/>
            <person name="Crabtree J."/>
            <person name="Silva J.C."/>
            <person name="Badger J.H."/>
            <person name="Albarraq A."/>
            <person name="Angiuoli S."/>
            <person name="Bussey H."/>
            <person name="Bowyer P."/>
            <person name="Cotty P.J."/>
            <person name="Dyer P.S."/>
            <person name="Egan A."/>
            <person name="Galens K."/>
            <person name="Fraser-Liggett C.M."/>
            <person name="Haas B.J."/>
            <person name="Inman J.M."/>
            <person name="Kent R."/>
            <person name="Lemieux S."/>
            <person name="Malavazi I."/>
            <person name="Orvis J."/>
            <person name="Roemer T."/>
            <person name="Ronning C.M."/>
            <person name="Sundaram J.P."/>
            <person name="Sutton G."/>
            <person name="Turner G."/>
            <person name="Venter J.C."/>
            <person name="White O.R."/>
            <person name="Whitty B.R."/>
            <person name="Youngman P."/>
            <person name="Wolfe K.H."/>
            <person name="Goldman G.H."/>
            <person name="Wortman J.R."/>
            <person name="Jiang B."/>
            <person name="Denning D.W."/>
            <person name="Nierman W.C."/>
        </authorList>
    </citation>
    <scope>NUCLEOTIDE SEQUENCE [LARGE SCALE GENOMIC DNA]</scope>
    <source>
        <strain evidence="4">ATCC 1007 / CBS 513.65 / DSM 816 / NCTC 3887 / NRRL 1</strain>
    </source>
</reference>
<dbReference type="HOGENOM" id="CLU_041313_0_0_1"/>
<feature type="region of interest" description="Disordered" evidence="1">
    <location>
        <begin position="413"/>
        <end position="433"/>
    </location>
</feature>
<keyword evidence="4" id="KW-1185">Reference proteome</keyword>
<dbReference type="OMA" id="HDEWFGS"/>
<feature type="domain" description="Leucine-rich repeat" evidence="2">
    <location>
        <begin position="111"/>
        <end position="389"/>
    </location>
</feature>
<dbReference type="Proteomes" id="UP000006701">
    <property type="component" value="Unassembled WGS sequence"/>
</dbReference>
<dbReference type="Pfam" id="PF24969">
    <property type="entry name" value="LRR_15"/>
    <property type="match status" value="1"/>
</dbReference>
<protein>
    <recommendedName>
        <fullName evidence="2">Leucine-rich repeat domain-containing protein</fullName>
    </recommendedName>
</protein>
<dbReference type="OrthoDB" id="2520703at2759"/>
<dbReference type="AlphaFoldDB" id="A1C7N4"/>
<dbReference type="RefSeq" id="XP_001275831.1">
    <property type="nucleotide sequence ID" value="XM_001275830.1"/>
</dbReference>
<gene>
    <name evidence="3" type="ORF">ACLA_074420</name>
</gene>
<name>A1C7N4_ASPCL</name>
<evidence type="ECO:0000313" key="3">
    <source>
        <dbReference type="EMBL" id="EAW14405.1"/>
    </source>
</evidence>
<organism evidence="3 4">
    <name type="scientific">Aspergillus clavatus (strain ATCC 1007 / CBS 513.65 / DSM 816 / NCTC 3887 / NRRL 1 / QM 1276 / 107)</name>
    <dbReference type="NCBI Taxonomy" id="344612"/>
    <lineage>
        <taxon>Eukaryota</taxon>
        <taxon>Fungi</taxon>
        <taxon>Dikarya</taxon>
        <taxon>Ascomycota</taxon>
        <taxon>Pezizomycotina</taxon>
        <taxon>Eurotiomycetes</taxon>
        <taxon>Eurotiomycetidae</taxon>
        <taxon>Eurotiales</taxon>
        <taxon>Aspergillaceae</taxon>
        <taxon>Aspergillus</taxon>
        <taxon>Aspergillus subgen. Fumigati</taxon>
    </lineage>
</organism>
<dbReference type="KEGG" id="act:ACLA_074420"/>
<sequence>MSCSLPNDILLLVGEFLEDHQDRYNLLFVCNRFCGLFRRLVYRHAALKNCDQIRAFLTAILPHPELARAVRSLDFDQWQLKPATSVPQAGGSRCKDDMVLFRDWAREISQSEEEYVRWEQDLLHDVEEAWIALLLPLVRNVKRLRLVYPKQNVYLDRTMQRAVRGEKPFHLQPALRSLQEVSLGHLEREDDDAQGTFVPSQIAPFFQFPSLRVITAESVIESASTQEDEDQSPMDAGPLSGISEIVLNSSSGANGMNGLLAACASLTTFKYQHSDAQLLSEGYRPSAFCRSLARSRHRHTLRTLWLDTCGHHLPFTIAGANMTHDEWFGSLADFPALQNLRIRLPNLVDIRYQAEPSVPLTEILPAGLESLYVEGCKETALGMLVAQLKLVLGKRGSRFRGLKRLEIEGLFHDEEDSEDSSGSGGSAPAGNETLTLTDSVIRPRVYGMVEPLRTACAEAGVELFVRDRACLQTMT</sequence>